<comment type="similarity">
    <text evidence="5">Belongs to the class VI-like SAM-binding methyltransferase superfamily. Isoprenylcysteine carboxyl methyltransferase family.</text>
</comment>
<accession>A0A165Q1Q6</accession>
<protein>
    <recommendedName>
        <fullName evidence="5">Protein-S-isoprenylcysteine O-methyltransferase</fullName>
        <ecNumber evidence="5">2.1.1.100</ecNumber>
    </recommendedName>
</protein>
<reference evidence="6 7" key="1">
    <citation type="journal article" date="2016" name="Mol. Biol. Evol.">
        <title>Comparative Genomics of Early-Diverging Mushroom-Forming Fungi Provides Insights into the Origins of Lignocellulose Decay Capabilities.</title>
        <authorList>
            <person name="Nagy L.G."/>
            <person name="Riley R."/>
            <person name="Tritt A."/>
            <person name="Adam C."/>
            <person name="Daum C."/>
            <person name="Floudas D."/>
            <person name="Sun H."/>
            <person name="Yadav J.S."/>
            <person name="Pangilinan J."/>
            <person name="Larsson K.H."/>
            <person name="Matsuura K."/>
            <person name="Barry K."/>
            <person name="Labutti K."/>
            <person name="Kuo R."/>
            <person name="Ohm R.A."/>
            <person name="Bhattacharya S.S."/>
            <person name="Shirouzu T."/>
            <person name="Yoshinaga Y."/>
            <person name="Martin F.M."/>
            <person name="Grigoriev I.V."/>
            <person name="Hibbett D.S."/>
        </authorList>
    </citation>
    <scope>NUCLEOTIDE SEQUENCE [LARGE SCALE GENOMIC DNA]</scope>
    <source>
        <strain evidence="6 7">HHB14362 ss-1</strain>
    </source>
</reference>
<feature type="transmembrane region" description="Helical" evidence="5">
    <location>
        <begin position="183"/>
        <end position="209"/>
    </location>
</feature>
<proteinExistence type="inferred from homology"/>
<keyword evidence="4 5" id="KW-0472">Membrane</keyword>
<comment type="subcellular location">
    <subcellularLocation>
        <location evidence="5">Endoplasmic reticulum membrane</location>
        <topology evidence="5">Multi-pass membrane protein</topology>
    </subcellularLocation>
    <subcellularLocation>
        <location evidence="1">Membrane</location>
        <topology evidence="1">Multi-pass membrane protein</topology>
    </subcellularLocation>
</comment>
<keyword evidence="7" id="KW-1185">Reference proteome</keyword>
<comment type="catalytic activity">
    <reaction evidence="5">
        <text>[protein]-C-terminal S-[(2E,6E)-farnesyl]-L-cysteine + S-adenosyl-L-methionine = [protein]-C-terminal S-[(2E,6E)-farnesyl]-L-cysteine methyl ester + S-adenosyl-L-homocysteine</text>
        <dbReference type="Rhea" id="RHEA:21672"/>
        <dbReference type="Rhea" id="RHEA-COMP:12125"/>
        <dbReference type="Rhea" id="RHEA-COMP:12126"/>
        <dbReference type="ChEBI" id="CHEBI:57856"/>
        <dbReference type="ChEBI" id="CHEBI:59789"/>
        <dbReference type="ChEBI" id="CHEBI:90510"/>
        <dbReference type="ChEBI" id="CHEBI:90511"/>
        <dbReference type="EC" id="2.1.1.100"/>
    </reaction>
</comment>
<dbReference type="InterPro" id="IPR007269">
    <property type="entry name" value="ICMT_MeTrfase"/>
</dbReference>
<gene>
    <name evidence="6" type="ORF">NEOLEDRAFT_1139020</name>
</gene>
<dbReference type="Proteomes" id="UP000076761">
    <property type="component" value="Unassembled WGS sequence"/>
</dbReference>
<keyword evidence="5" id="KW-0489">Methyltransferase</keyword>
<evidence type="ECO:0000256" key="5">
    <source>
        <dbReference type="RuleBase" id="RU362022"/>
    </source>
</evidence>
<keyword evidence="5" id="KW-0808">Transferase</keyword>
<dbReference type="PANTHER" id="PTHR12714">
    <property type="entry name" value="PROTEIN-S ISOPRENYLCYSTEINE O-METHYLTRANSFERASE"/>
    <property type="match status" value="1"/>
</dbReference>
<dbReference type="PANTHER" id="PTHR12714:SF24">
    <property type="entry name" value="SLR1182 PROTEIN"/>
    <property type="match status" value="1"/>
</dbReference>
<name>A0A165Q1Q6_9AGAM</name>
<keyword evidence="5" id="KW-0949">S-adenosyl-L-methionine</keyword>
<evidence type="ECO:0000313" key="6">
    <source>
        <dbReference type="EMBL" id="KZT21798.1"/>
    </source>
</evidence>
<keyword evidence="2 5" id="KW-0812">Transmembrane</keyword>
<dbReference type="Pfam" id="PF04140">
    <property type="entry name" value="ICMT"/>
    <property type="match status" value="1"/>
</dbReference>
<evidence type="ECO:0000313" key="7">
    <source>
        <dbReference type="Proteomes" id="UP000076761"/>
    </source>
</evidence>
<organism evidence="6 7">
    <name type="scientific">Neolentinus lepideus HHB14362 ss-1</name>
    <dbReference type="NCBI Taxonomy" id="1314782"/>
    <lineage>
        <taxon>Eukaryota</taxon>
        <taxon>Fungi</taxon>
        <taxon>Dikarya</taxon>
        <taxon>Basidiomycota</taxon>
        <taxon>Agaricomycotina</taxon>
        <taxon>Agaricomycetes</taxon>
        <taxon>Gloeophyllales</taxon>
        <taxon>Gloeophyllaceae</taxon>
        <taxon>Neolentinus</taxon>
    </lineage>
</organism>
<dbReference type="EMBL" id="KV425603">
    <property type="protein sequence ID" value="KZT21798.1"/>
    <property type="molecule type" value="Genomic_DNA"/>
</dbReference>
<evidence type="ECO:0000256" key="3">
    <source>
        <dbReference type="ARBA" id="ARBA00022989"/>
    </source>
</evidence>
<dbReference type="GO" id="GO:0005789">
    <property type="term" value="C:endoplasmic reticulum membrane"/>
    <property type="evidence" value="ECO:0007669"/>
    <property type="project" value="UniProtKB-SubCell"/>
</dbReference>
<evidence type="ECO:0000256" key="2">
    <source>
        <dbReference type="ARBA" id="ARBA00022692"/>
    </source>
</evidence>
<dbReference type="GO" id="GO:0004671">
    <property type="term" value="F:protein C-terminal S-isoprenylcysteine carboxyl O-methyltransferase activity"/>
    <property type="evidence" value="ECO:0007669"/>
    <property type="project" value="UniProtKB-EC"/>
</dbReference>
<dbReference type="InParanoid" id="A0A165Q1Q6"/>
<dbReference type="Gene3D" id="1.20.120.1630">
    <property type="match status" value="1"/>
</dbReference>
<dbReference type="AlphaFoldDB" id="A0A165Q1Q6"/>
<dbReference type="OrthoDB" id="422086at2759"/>
<keyword evidence="5" id="KW-0256">Endoplasmic reticulum</keyword>
<evidence type="ECO:0000256" key="1">
    <source>
        <dbReference type="ARBA" id="ARBA00004141"/>
    </source>
</evidence>
<keyword evidence="3 5" id="KW-1133">Transmembrane helix</keyword>
<dbReference type="EC" id="2.1.1.100" evidence="5"/>
<dbReference type="GO" id="GO:0032259">
    <property type="term" value="P:methylation"/>
    <property type="evidence" value="ECO:0007669"/>
    <property type="project" value="UniProtKB-KW"/>
</dbReference>
<evidence type="ECO:0000256" key="4">
    <source>
        <dbReference type="ARBA" id="ARBA00023136"/>
    </source>
</evidence>
<comment type="caution">
    <text evidence="5">Lacks conserved residue(s) required for the propagation of feature annotation.</text>
</comment>
<dbReference type="STRING" id="1314782.A0A165Q1Q6"/>
<sequence length="238" mass="26253">MSLLRASSTLLAAYCAGYAYTPPQPPVSEEERKAFRSPESKFSGFVRLWAFSLKVIWWAGGLCEAAAIVASNSTYPPLTNHVISTLVGSAQAAAPMRVSPTFLFGVLVTVIGSYLRHCCYKALGKLFTYELAIRNEHQLVTTGPYSMVRHPSYTGSIVAALGIHICTFSPGTLLRQSGILRTWVGAVIITATALHGVLLVSMFTTRAIFEDINMKKQFGEQWDRWAARVRYRLVPVIF</sequence>